<evidence type="ECO:0008006" key="5">
    <source>
        <dbReference type="Google" id="ProtNLM"/>
    </source>
</evidence>
<evidence type="ECO:0000259" key="2">
    <source>
        <dbReference type="Pfam" id="PF11795"/>
    </source>
</evidence>
<dbReference type="InterPro" id="IPR024534">
    <property type="entry name" value="JetD_C"/>
</dbReference>
<organism evidence="3 4">
    <name type="scientific">Burkholderia stabilis</name>
    <dbReference type="NCBI Taxonomy" id="95485"/>
    <lineage>
        <taxon>Bacteria</taxon>
        <taxon>Pseudomonadati</taxon>
        <taxon>Pseudomonadota</taxon>
        <taxon>Betaproteobacteria</taxon>
        <taxon>Burkholderiales</taxon>
        <taxon>Burkholderiaceae</taxon>
        <taxon>Burkholderia</taxon>
        <taxon>Burkholderia cepacia complex</taxon>
    </lineage>
</organism>
<evidence type="ECO:0000259" key="1">
    <source>
        <dbReference type="Pfam" id="PF09983"/>
    </source>
</evidence>
<dbReference type="InterPro" id="IPR014544">
    <property type="entry name" value="UCP028408"/>
</dbReference>
<evidence type="ECO:0000313" key="3">
    <source>
        <dbReference type="EMBL" id="BAX63999.1"/>
    </source>
</evidence>
<dbReference type="PIRSF" id="PIRSF028408">
    <property type="entry name" value="UCP028408"/>
    <property type="match status" value="1"/>
</dbReference>
<dbReference type="AlphaFoldDB" id="A0A1Y1BZW2"/>
<dbReference type="EMBL" id="AP018113">
    <property type="protein sequence ID" value="BAX63999.1"/>
    <property type="molecule type" value="Genomic_DNA"/>
</dbReference>
<dbReference type="RefSeq" id="WP_096476300.1">
    <property type="nucleotide sequence ID" value="NZ_AP018113.1"/>
</dbReference>
<dbReference type="Proteomes" id="UP000218432">
    <property type="component" value="Chromosome 3"/>
</dbReference>
<reference evidence="3 4" key="1">
    <citation type="journal article" date="2017" name="Genome Announc.">
        <title>Complete Genome Sequence of Burkholderia stabilis FERMP-21014.</title>
        <authorList>
            <person name="Konishi K."/>
            <person name="Kumagai T."/>
            <person name="Sakasegawa S."/>
            <person name="Tamura T."/>
        </authorList>
    </citation>
    <scope>NUCLEOTIDE SEQUENCE [LARGE SCALE GENOMIC DNA]</scope>
    <source>
        <strain evidence="3 4">FERMP-21014</strain>
    </source>
</reference>
<protein>
    <recommendedName>
        <fullName evidence="5">DUF3322 and DUF2220 domain-containing protein</fullName>
    </recommendedName>
</protein>
<feature type="domain" description="Wadjet protein JetD C-terminal" evidence="1">
    <location>
        <begin position="217"/>
        <end position="394"/>
    </location>
</feature>
<accession>A0A1Y1BZW2</accession>
<evidence type="ECO:0000313" key="4">
    <source>
        <dbReference type="Proteomes" id="UP000218432"/>
    </source>
</evidence>
<dbReference type="Pfam" id="PF11795">
    <property type="entry name" value="DUF3322"/>
    <property type="match status" value="1"/>
</dbReference>
<name>A0A1Y1BZW2_9BURK</name>
<proteinExistence type="predicted"/>
<gene>
    <name evidence="3" type="ORF">BSFP_068720</name>
</gene>
<dbReference type="Pfam" id="PF09983">
    <property type="entry name" value="JetD_C"/>
    <property type="match status" value="1"/>
</dbReference>
<feature type="domain" description="DUF3322" evidence="2">
    <location>
        <begin position="12"/>
        <end position="203"/>
    </location>
</feature>
<sequence length="402" mass="46026">MPLDELGGALLPDDLAVACRRQLERHQAGWLAQLSEDSWPLSVALRGPSDRQAVNAPGAVRTWLGAWNDFDRISREKGRRAAAVWRSVNWRTMGNVTIPEKVLFEDAQAVADCAGLRRHWDTLHARWRRIGERYPVLAGERDCANAVIRTADWSDDDFRRLMELLAWCRQNPASGLYLRQLPLVDIDTKWVEGRRGVVEPLLRILMGKEGDIREVMGLRRSPDTVRMRLLDAGLREQLLGMEDIQIPVGQWNHVFRYPPKRLLIVENLECGLALPDIEGVAVVMALGNNVTALRGIEWAPAADVLYWGDIDTWGLHILSRARGIFPHLRSVLMTEGVVESHRHLLTDEPTQDKRPAVNLTKDEAELLSDLQTGRWGERRRLEQERIHWPKVTEEVRRQWTYS</sequence>
<dbReference type="InterPro" id="IPR024537">
    <property type="entry name" value="DUF3322"/>
</dbReference>